<comment type="caution">
    <text evidence="1">The sequence shown here is derived from an EMBL/GenBank/DDBJ whole genome shotgun (WGS) entry which is preliminary data.</text>
</comment>
<evidence type="ECO:0000313" key="1">
    <source>
        <dbReference type="EMBL" id="GAA3707097.1"/>
    </source>
</evidence>
<evidence type="ECO:0000313" key="2">
    <source>
        <dbReference type="Proteomes" id="UP001501468"/>
    </source>
</evidence>
<proteinExistence type="predicted"/>
<keyword evidence="2" id="KW-1185">Reference proteome</keyword>
<sequence length="53" mass="5980">MAMTQWEYLTAPLLIHNTKQILDNFGADGWELVQIVNGPDGTSLVAYFKRPKS</sequence>
<reference evidence="2" key="1">
    <citation type="journal article" date="2019" name="Int. J. Syst. Evol. Microbiol.">
        <title>The Global Catalogue of Microorganisms (GCM) 10K type strain sequencing project: providing services to taxonomists for standard genome sequencing and annotation.</title>
        <authorList>
            <consortium name="The Broad Institute Genomics Platform"/>
            <consortium name="The Broad Institute Genome Sequencing Center for Infectious Disease"/>
            <person name="Wu L."/>
            <person name="Ma J."/>
        </authorList>
    </citation>
    <scope>NUCLEOTIDE SEQUENCE [LARGE SCALE GENOMIC DNA]</scope>
    <source>
        <strain evidence="2">JCM 17125</strain>
    </source>
</reference>
<dbReference type="Proteomes" id="UP001501468">
    <property type="component" value="Unassembled WGS sequence"/>
</dbReference>
<gene>
    <name evidence="1" type="ORF">GCM10022399_24710</name>
</gene>
<organism evidence="1 2">
    <name type="scientific">Terrabacter ginsenosidimutans</name>
    <dbReference type="NCBI Taxonomy" id="490575"/>
    <lineage>
        <taxon>Bacteria</taxon>
        <taxon>Bacillati</taxon>
        <taxon>Actinomycetota</taxon>
        <taxon>Actinomycetes</taxon>
        <taxon>Micrococcales</taxon>
        <taxon>Intrasporangiaceae</taxon>
        <taxon>Terrabacter</taxon>
    </lineage>
</organism>
<name>A0ABP7DP21_9MICO</name>
<protein>
    <submittedName>
        <fullName evidence="1">DUF4177 domain-containing protein</fullName>
    </submittedName>
</protein>
<dbReference type="EMBL" id="BAABDC010000003">
    <property type="protein sequence ID" value="GAA3707097.1"/>
    <property type="molecule type" value="Genomic_DNA"/>
</dbReference>
<accession>A0ABP7DP21</accession>